<dbReference type="Gramene" id="TraesCS2A03G0945400.1">
    <property type="protein sequence ID" value="TraesCS2A03G0945400.1.CDS"/>
    <property type="gene ID" value="TraesCS2A03G0945400"/>
</dbReference>
<evidence type="ECO:0000256" key="1">
    <source>
        <dbReference type="SAM" id="MobiDB-lite"/>
    </source>
</evidence>
<dbReference type="EnsemblPlants" id="TraesCS2A02G391800.1">
    <property type="protein sequence ID" value="TraesCS2A02G391800.1"/>
    <property type="gene ID" value="TraesCS2A02G391800"/>
</dbReference>
<accession>A0A3B6B3B9</accession>
<evidence type="ECO:0000313" key="2">
    <source>
        <dbReference type="EnsemblPlants" id="TraesCS2A02G391800.1"/>
    </source>
</evidence>
<dbReference type="Gramene" id="TraesJUL2A03G00757650.1">
    <property type="protein sequence ID" value="TraesJUL2A03G00757650.1"/>
    <property type="gene ID" value="TraesJUL2A03G00757650"/>
</dbReference>
<dbReference type="Gramene" id="TraesWEE_scaffold_150284_01G000200.1">
    <property type="protein sequence ID" value="TraesWEE_scaffold_150284_01G000200.1"/>
    <property type="gene ID" value="TraesWEE_scaffold_150284_01G000200"/>
</dbReference>
<dbReference type="Gramene" id="TraesCAD_scaffold_001952_01G000100.1">
    <property type="protein sequence ID" value="TraesCAD_scaffold_001952_01G000100.1"/>
    <property type="gene ID" value="TraesCAD_scaffold_001952_01G000100"/>
</dbReference>
<dbReference type="Gramene" id="TraesLAC2A03G00756990.1">
    <property type="protein sequence ID" value="TraesLAC2A03G00756990.1"/>
    <property type="gene ID" value="TraesLAC2A03G00756990"/>
</dbReference>
<dbReference type="AlphaFoldDB" id="A0A3B6B3B9"/>
<dbReference type="Gramene" id="TraesCLE_scaffold_024481_01G000100.1">
    <property type="protein sequence ID" value="TraesCLE_scaffold_024481_01G000100.1"/>
    <property type="gene ID" value="TraesCLE_scaffold_024481_01G000100"/>
</dbReference>
<dbReference type="Gramene" id="TraesPARA_EIv1.0_0370960.1">
    <property type="protein sequence ID" value="TraesPARA_EIv1.0_0370960.1.CDS"/>
    <property type="gene ID" value="TraesPARA_EIv1.0_0370960"/>
</dbReference>
<proteinExistence type="predicted"/>
<dbReference type="Gramene" id="TraesRN2A0100924900.1">
    <property type="protein sequence ID" value="TraesRN2A0100924900.1"/>
    <property type="gene ID" value="TraesRN2A0100924900"/>
</dbReference>
<feature type="region of interest" description="Disordered" evidence="1">
    <location>
        <begin position="1"/>
        <end position="81"/>
    </location>
</feature>
<dbReference type="Gramene" id="TraesSYM2A03G00760770.1">
    <property type="protein sequence ID" value="TraesSYM2A03G00760770.1"/>
    <property type="gene ID" value="TraesSYM2A03G00760770"/>
</dbReference>
<evidence type="ECO:0000313" key="3">
    <source>
        <dbReference type="Proteomes" id="UP000019116"/>
    </source>
</evidence>
<dbReference type="Gramene" id="TraesLDM2A03G00755750.1">
    <property type="protein sequence ID" value="TraesLDM2A03G00755750.1"/>
    <property type="gene ID" value="TraesLDM2A03G00755750"/>
</dbReference>
<dbReference type="Gramene" id="TraesMAC2A03G00751940.1">
    <property type="protein sequence ID" value="TraesMAC2A03G00751940.1"/>
    <property type="gene ID" value="TraesMAC2A03G00751940"/>
</dbReference>
<dbReference type="Gramene" id="TraesROB_scaffold_058432_01G000400.1">
    <property type="protein sequence ID" value="TraesROB_scaffold_058432_01G000400.1"/>
    <property type="gene ID" value="TraesROB_scaffold_058432_01G000400"/>
</dbReference>
<organism evidence="2">
    <name type="scientific">Triticum aestivum</name>
    <name type="common">Wheat</name>
    <dbReference type="NCBI Taxonomy" id="4565"/>
    <lineage>
        <taxon>Eukaryota</taxon>
        <taxon>Viridiplantae</taxon>
        <taxon>Streptophyta</taxon>
        <taxon>Embryophyta</taxon>
        <taxon>Tracheophyta</taxon>
        <taxon>Spermatophyta</taxon>
        <taxon>Magnoliopsida</taxon>
        <taxon>Liliopsida</taxon>
        <taxon>Poales</taxon>
        <taxon>Poaceae</taxon>
        <taxon>BOP clade</taxon>
        <taxon>Pooideae</taxon>
        <taxon>Triticodae</taxon>
        <taxon>Triticeae</taxon>
        <taxon>Triticinae</taxon>
        <taxon>Triticum</taxon>
    </lineage>
</organism>
<protein>
    <submittedName>
        <fullName evidence="2">Uncharacterized protein</fullName>
    </submittedName>
</protein>
<dbReference type="Gramene" id="TraesCS2A02G391800.1">
    <property type="protein sequence ID" value="TraesCS2A02G391800.1"/>
    <property type="gene ID" value="TraesCS2A02G391800"/>
</dbReference>
<dbReference type="Gramene" id="TraesJAG2A03G00753060.1">
    <property type="protein sequence ID" value="TraesJAG2A03G00753060.1"/>
    <property type="gene ID" value="TraesJAG2A03G00753060"/>
</dbReference>
<feature type="compositionally biased region" description="Polar residues" evidence="1">
    <location>
        <begin position="1"/>
        <end position="10"/>
    </location>
</feature>
<keyword evidence="3" id="KW-1185">Reference proteome</keyword>
<reference evidence="2" key="2">
    <citation type="submission" date="2018-10" db="UniProtKB">
        <authorList>
            <consortium name="EnsemblPlants"/>
        </authorList>
    </citation>
    <scope>IDENTIFICATION</scope>
</reference>
<dbReference type="Gramene" id="TraesSTA2A03G00751300.1">
    <property type="protein sequence ID" value="TraesSTA2A03G00751300.1"/>
    <property type="gene ID" value="TraesSTA2A03G00751300"/>
</dbReference>
<feature type="compositionally biased region" description="Low complexity" evidence="1">
    <location>
        <begin position="50"/>
        <end position="60"/>
    </location>
</feature>
<dbReference type="Proteomes" id="UP000019116">
    <property type="component" value="Chromosome 2A"/>
</dbReference>
<sequence length="109" mass="11487">MATDQATNNEMVPKELKGGATTEQDYNTLDDDDHHDFLSPEAMTTAMARGKGSTSKGGSSASLARRSDPIRPGVVGCRHSSPGVVLLKCSGSAAEDEERSDRPTVLHGD</sequence>
<name>A0A3B6B3B9_WHEAT</name>
<reference evidence="2" key="1">
    <citation type="submission" date="2018-08" db="EMBL/GenBank/DDBJ databases">
        <authorList>
            <person name="Rossello M."/>
        </authorList>
    </citation>
    <scope>NUCLEOTIDE SEQUENCE [LARGE SCALE GENOMIC DNA]</scope>
    <source>
        <strain evidence="2">cv. Chinese Spring</strain>
    </source>
</reference>
<dbReference type="Gramene" id="TraesNOR2A03G00762990.1">
    <property type="protein sequence ID" value="TraesNOR2A03G00762990.1"/>
    <property type="gene ID" value="TraesNOR2A03G00762990"/>
</dbReference>
<dbReference type="Gramene" id="TraesARI2A03G00760860.1">
    <property type="protein sequence ID" value="TraesARI2A03G00760860.1"/>
    <property type="gene ID" value="TraesARI2A03G00760860"/>
</dbReference>